<feature type="compositionally biased region" description="Polar residues" evidence="1">
    <location>
        <begin position="427"/>
        <end position="441"/>
    </location>
</feature>
<evidence type="ECO:0000313" key="2">
    <source>
        <dbReference type="EMBL" id="DBA01560.1"/>
    </source>
</evidence>
<dbReference type="EMBL" id="DAKRPA010000045">
    <property type="protein sequence ID" value="DBA01560.1"/>
    <property type="molecule type" value="Genomic_DNA"/>
</dbReference>
<evidence type="ECO:0000256" key="1">
    <source>
        <dbReference type="SAM" id="MobiDB-lite"/>
    </source>
</evidence>
<evidence type="ECO:0000313" key="3">
    <source>
        <dbReference type="Proteomes" id="UP001146120"/>
    </source>
</evidence>
<comment type="caution">
    <text evidence="2">The sequence shown here is derived from an EMBL/GenBank/DDBJ whole genome shotgun (WGS) entry which is preliminary data.</text>
</comment>
<gene>
    <name evidence="2" type="ORF">N0F65_011531</name>
</gene>
<dbReference type="Proteomes" id="UP001146120">
    <property type="component" value="Unassembled WGS sequence"/>
</dbReference>
<accession>A0AAV2Z6T4</accession>
<keyword evidence="3" id="KW-1185">Reference proteome</keyword>
<feature type="region of interest" description="Disordered" evidence="1">
    <location>
        <begin position="415"/>
        <end position="441"/>
    </location>
</feature>
<proteinExistence type="predicted"/>
<organism evidence="2 3">
    <name type="scientific">Lagenidium giganteum</name>
    <dbReference type="NCBI Taxonomy" id="4803"/>
    <lineage>
        <taxon>Eukaryota</taxon>
        <taxon>Sar</taxon>
        <taxon>Stramenopiles</taxon>
        <taxon>Oomycota</taxon>
        <taxon>Peronosporomycetes</taxon>
        <taxon>Pythiales</taxon>
        <taxon>Pythiaceae</taxon>
    </lineage>
</organism>
<protein>
    <submittedName>
        <fullName evidence="2">Uncharacterized protein</fullName>
    </submittedName>
</protein>
<sequence>MKPVGVSNWIGRVTEVPNKACYRRSYLSDDFQCAFGYEFNTGTCWALCSLDHPVPCGLECLPQNSDCGAEVLGKIAAVAEVILNVATEGVFGELKSGIKAGVQVTLCGVELGNTIRALINLINQAKLSQPNHSKEQLRALVEASAIISTDLPNAALTCMGKEPGAGFERRNKIIKLASVLIEHVLDTTEDENGTPLSAADFEEAIIELSLGVLESFDPTGLVSLVDQFAEDLCDLPVLYGDIDDGPADQAVGMNAIDIAFQGSSGQWTFHGDGMVSITFQSSDFQPLVVNVISGGKKIDSVFVPIKKRIIYTKRIQDLQDRTLYLDRWRAGFGGIAGTGGGSLSMWVPHSSQGGHLQVTALLNPTSSGSVQKMYLGDNHFYDNDYIKLTRVARAGGKCTITLKCSLGWWKGITDETTDDGDPGQREIVSTQDSRTTSSYTDTADYHNRHQYMLAKAKAFGIHTPMYPLVFDFENGYEYIFEWLQQ</sequence>
<reference evidence="2" key="1">
    <citation type="submission" date="2022-11" db="EMBL/GenBank/DDBJ databases">
        <authorList>
            <person name="Morgan W.R."/>
            <person name="Tartar A."/>
        </authorList>
    </citation>
    <scope>NUCLEOTIDE SEQUENCE</scope>
    <source>
        <strain evidence="2">ARSEF 373</strain>
    </source>
</reference>
<name>A0AAV2Z6T4_9STRA</name>
<reference evidence="2" key="2">
    <citation type="journal article" date="2023" name="Microbiol Resour">
        <title>Decontamination and Annotation of the Draft Genome Sequence of the Oomycete Lagenidium giganteum ARSEF 373.</title>
        <authorList>
            <person name="Morgan W.R."/>
            <person name="Tartar A."/>
        </authorList>
    </citation>
    <scope>NUCLEOTIDE SEQUENCE</scope>
    <source>
        <strain evidence="2">ARSEF 373</strain>
    </source>
</reference>
<dbReference type="AlphaFoldDB" id="A0AAV2Z6T4"/>